<organism evidence="1 2">
    <name type="scientific">Aurantimonas coralicida</name>
    <dbReference type="NCBI Taxonomy" id="182270"/>
    <lineage>
        <taxon>Bacteria</taxon>
        <taxon>Pseudomonadati</taxon>
        <taxon>Pseudomonadota</taxon>
        <taxon>Alphaproteobacteria</taxon>
        <taxon>Hyphomicrobiales</taxon>
        <taxon>Aurantimonadaceae</taxon>
        <taxon>Aurantimonas</taxon>
    </lineage>
</organism>
<dbReference type="Proteomes" id="UP000885680">
    <property type="component" value="Unassembled WGS sequence"/>
</dbReference>
<comment type="caution">
    <text evidence="1">The sequence shown here is derived from an EMBL/GenBank/DDBJ whole genome shotgun (WGS) entry which is preliminary data.</text>
</comment>
<dbReference type="EMBL" id="DRGN01000217">
    <property type="protein sequence ID" value="HEU01705.1"/>
    <property type="molecule type" value="Genomic_DNA"/>
</dbReference>
<dbReference type="Pfam" id="PF14025">
    <property type="entry name" value="DUF4241"/>
    <property type="match status" value="1"/>
</dbReference>
<sequence>MAAVGRGVLFDRHDHRRIRRPVDPAVTTLGSAPSSSYSWRILRHPFLTDRTLRKYGIRRYLICDLNLPTGRVLACDPVTSVGYVKPLAQTVPPGRYPVFGYEALVKAPDHYKTALIELWLNDAPNESWRLALQEGQAAETDIFDASYGVDAAAACFCDATAQPFLVYAEENYDPDGDDDVNLLEVAFGCGRGEEHRFPNSELNMAVFTTGDGDGTYPCFWNYDDAGCPSRLVTSFGILEQRYDWGEDYPEPFLRYD</sequence>
<reference evidence="1" key="1">
    <citation type="journal article" date="2020" name="mSystems">
        <title>Genome- and Community-Level Interaction Insights into Carbon Utilization and Element Cycling Functions of Hydrothermarchaeota in Hydrothermal Sediment.</title>
        <authorList>
            <person name="Zhou Z."/>
            <person name="Liu Y."/>
            <person name="Xu W."/>
            <person name="Pan J."/>
            <person name="Luo Z.H."/>
            <person name="Li M."/>
        </authorList>
    </citation>
    <scope>NUCLEOTIDE SEQUENCE</scope>
    <source>
        <strain evidence="1">HyVt-347</strain>
    </source>
</reference>
<gene>
    <name evidence="1" type="ORF">ENH89_15545</name>
</gene>
<accession>A0A9C9NI06</accession>
<dbReference type="InterPro" id="IPR025335">
    <property type="entry name" value="DUF4241"/>
</dbReference>
<protein>
    <submittedName>
        <fullName evidence="1">DUF4241 domain-containing protein</fullName>
    </submittedName>
</protein>
<proteinExistence type="predicted"/>
<dbReference type="AlphaFoldDB" id="A0A9C9NI06"/>
<name>A0A9C9NI06_9HYPH</name>
<evidence type="ECO:0000313" key="1">
    <source>
        <dbReference type="EMBL" id="HEU01705.1"/>
    </source>
</evidence>
<evidence type="ECO:0000313" key="2">
    <source>
        <dbReference type="Proteomes" id="UP000885680"/>
    </source>
</evidence>